<dbReference type="Pfam" id="PF00085">
    <property type="entry name" value="Thioredoxin"/>
    <property type="match status" value="1"/>
</dbReference>
<dbReference type="InterPro" id="IPR013766">
    <property type="entry name" value="Thioredoxin_domain"/>
</dbReference>
<dbReference type="Gene3D" id="3.40.30.10">
    <property type="entry name" value="Glutaredoxin"/>
    <property type="match status" value="1"/>
</dbReference>
<dbReference type="SUPFAM" id="SSF52833">
    <property type="entry name" value="Thioredoxin-like"/>
    <property type="match status" value="1"/>
</dbReference>
<dbReference type="KEGG" id="psai:C3B54_111399"/>
<proteinExistence type="predicted"/>
<evidence type="ECO:0000256" key="1">
    <source>
        <dbReference type="SAM" id="Phobius"/>
    </source>
</evidence>
<dbReference type="Proteomes" id="UP000243077">
    <property type="component" value="Chromosome"/>
</dbReference>
<feature type="domain" description="Thioredoxin" evidence="2">
    <location>
        <begin position="52"/>
        <end position="127"/>
    </location>
</feature>
<keyword evidence="4" id="KW-1185">Reference proteome</keyword>
<dbReference type="RefSeq" id="WP_104913832.1">
    <property type="nucleotide sequence ID" value="NZ_CP026923.1"/>
</dbReference>
<name>A0A2L2BRV4_9MICO</name>
<evidence type="ECO:0000313" key="4">
    <source>
        <dbReference type="Proteomes" id="UP000243077"/>
    </source>
</evidence>
<evidence type="ECO:0000313" key="3">
    <source>
        <dbReference type="EMBL" id="AVG24342.1"/>
    </source>
</evidence>
<keyword evidence="1" id="KW-1133">Transmembrane helix</keyword>
<dbReference type="AlphaFoldDB" id="A0A2L2BRV4"/>
<dbReference type="OrthoDB" id="1495530at2"/>
<evidence type="ECO:0000259" key="2">
    <source>
        <dbReference type="Pfam" id="PF00085"/>
    </source>
</evidence>
<dbReference type="EMBL" id="CP026923">
    <property type="protein sequence ID" value="AVG24342.1"/>
    <property type="molecule type" value="Genomic_DNA"/>
</dbReference>
<feature type="transmembrane region" description="Helical" evidence="1">
    <location>
        <begin position="6"/>
        <end position="24"/>
    </location>
</feature>
<keyword evidence="1" id="KW-0812">Transmembrane</keyword>
<accession>A0A2L2BRV4</accession>
<sequence>MDSTLSMLLIIGLVVLASAVGVIWRATRSRVSAPGSSETSPRVPSGYLAVGKTLTMLQVSAPLCSYCGAMRGILAAAAERDPQVGHVEYDVSEIPDVIESFTIRRTPTTLLVSASGDVLFTLEGPTPPGVVSDHIHRAYEEIQRRSDEYLI</sequence>
<dbReference type="InterPro" id="IPR036249">
    <property type="entry name" value="Thioredoxin-like_sf"/>
</dbReference>
<protein>
    <submittedName>
        <fullName evidence="3">Thioredoxin domain-containing protein</fullName>
    </submittedName>
</protein>
<gene>
    <name evidence="3" type="ORF">C3B54_111399</name>
</gene>
<keyword evidence="1" id="KW-0472">Membrane</keyword>
<reference evidence="3 4" key="1">
    <citation type="submission" date="2018-02" db="EMBL/GenBank/DDBJ databases">
        <title>Complete genome of the streamlined marine actinobacterium Pontimonas salivibrio CL-TW6 adapted to coastal planktonic lifestype.</title>
        <authorList>
            <person name="Cho B.C."/>
            <person name="Hardies S.C."/>
            <person name="Jang G.I."/>
            <person name="Hwang C.Y."/>
        </authorList>
    </citation>
    <scope>NUCLEOTIDE SEQUENCE [LARGE SCALE GENOMIC DNA]</scope>
    <source>
        <strain evidence="3 4">CL-TW6</strain>
    </source>
</reference>
<dbReference type="CDD" id="cd02947">
    <property type="entry name" value="TRX_family"/>
    <property type="match status" value="1"/>
</dbReference>
<organism evidence="3 4">
    <name type="scientific">Pontimonas salivibrio</name>
    <dbReference type="NCBI Taxonomy" id="1159327"/>
    <lineage>
        <taxon>Bacteria</taxon>
        <taxon>Bacillati</taxon>
        <taxon>Actinomycetota</taxon>
        <taxon>Actinomycetes</taxon>
        <taxon>Micrococcales</taxon>
        <taxon>Microbacteriaceae</taxon>
        <taxon>Pontimonas</taxon>
    </lineage>
</organism>